<sequence length="47" mass="5544">MNREEWLLVTQFILLHTEGKMVQGQELVNKAEELFGWLPSRSVKKDD</sequence>
<dbReference type="AlphaFoldDB" id="A0A1I6SSU5"/>
<proteinExistence type="predicted"/>
<name>A0A1I6SSU5_9BACL</name>
<accession>A0A1I6SSU5</accession>
<reference evidence="2" key="1">
    <citation type="submission" date="2016-10" db="EMBL/GenBank/DDBJ databases">
        <authorList>
            <person name="Varghese N."/>
            <person name="Submissions S."/>
        </authorList>
    </citation>
    <scope>NUCLEOTIDE SEQUENCE [LARGE SCALE GENOMIC DNA]</scope>
    <source>
        <strain evidence="2">DSM 45789</strain>
    </source>
</reference>
<protein>
    <submittedName>
        <fullName evidence="1">Uncharacterized protein</fullName>
    </submittedName>
</protein>
<dbReference type="RefSeq" id="WP_176392040.1">
    <property type="nucleotide sequence ID" value="NZ_FPAA01000008.1"/>
</dbReference>
<dbReference type="EMBL" id="FPAA01000008">
    <property type="protein sequence ID" value="SFS80000.1"/>
    <property type="molecule type" value="Genomic_DNA"/>
</dbReference>
<evidence type="ECO:0000313" key="2">
    <source>
        <dbReference type="Proteomes" id="UP000198660"/>
    </source>
</evidence>
<gene>
    <name evidence="1" type="ORF">SAMN05444972_10815</name>
</gene>
<dbReference type="Proteomes" id="UP000198660">
    <property type="component" value="Unassembled WGS sequence"/>
</dbReference>
<organism evidence="1 2">
    <name type="scientific">Marininema halotolerans</name>
    <dbReference type="NCBI Taxonomy" id="1155944"/>
    <lineage>
        <taxon>Bacteria</taxon>
        <taxon>Bacillati</taxon>
        <taxon>Bacillota</taxon>
        <taxon>Bacilli</taxon>
        <taxon>Bacillales</taxon>
        <taxon>Thermoactinomycetaceae</taxon>
        <taxon>Marininema</taxon>
    </lineage>
</organism>
<keyword evidence="2" id="KW-1185">Reference proteome</keyword>
<evidence type="ECO:0000313" key="1">
    <source>
        <dbReference type="EMBL" id="SFS80000.1"/>
    </source>
</evidence>